<evidence type="ECO:0008006" key="8">
    <source>
        <dbReference type="Google" id="ProtNLM"/>
    </source>
</evidence>
<dbReference type="PANTHER" id="PTHR12778:SF9">
    <property type="entry name" value="ACETYL-COENZYME A TRANSPORTER 1"/>
    <property type="match status" value="1"/>
</dbReference>
<feature type="transmembrane region" description="Helical" evidence="6">
    <location>
        <begin position="226"/>
        <end position="250"/>
    </location>
</feature>
<feature type="transmembrane region" description="Helical" evidence="6">
    <location>
        <begin position="634"/>
        <end position="653"/>
    </location>
</feature>
<feature type="transmembrane region" description="Helical" evidence="6">
    <location>
        <begin position="147"/>
        <end position="168"/>
    </location>
</feature>
<accession>A0A0V0J3D2</accession>
<feature type="transmembrane region" description="Helical" evidence="6">
    <location>
        <begin position="503"/>
        <end position="525"/>
    </location>
</feature>
<name>A0A0V0J3D2_SCHSO</name>
<evidence type="ECO:0000256" key="4">
    <source>
        <dbReference type="ARBA" id="ARBA00023136"/>
    </source>
</evidence>
<evidence type="ECO:0000256" key="5">
    <source>
        <dbReference type="SAM" id="MobiDB-lite"/>
    </source>
</evidence>
<reference evidence="7" key="1">
    <citation type="submission" date="2016-01" db="EMBL/GenBank/DDBJ databases">
        <title>Reference transcriptome for the parasite Schistocephalus solidus: insights into the molecular evolution of parasitism.</title>
        <authorList>
            <person name="Hebert F.O."/>
            <person name="Grambauer S."/>
            <person name="Barber I."/>
            <person name="Landry C.R."/>
            <person name="Aubin-Horth N."/>
        </authorList>
    </citation>
    <scope>NUCLEOTIDE SEQUENCE</scope>
</reference>
<keyword evidence="3 6" id="KW-1133">Transmembrane helix</keyword>
<evidence type="ECO:0000256" key="1">
    <source>
        <dbReference type="ARBA" id="ARBA00004141"/>
    </source>
</evidence>
<dbReference type="PANTHER" id="PTHR12778">
    <property type="entry name" value="SOLUTE CARRIER FAMILY 33 ACETYL-COA TRANSPORTER -RELATED"/>
    <property type="match status" value="1"/>
</dbReference>
<organism evidence="7">
    <name type="scientific">Schistocephalus solidus</name>
    <name type="common">Tapeworm</name>
    <dbReference type="NCBI Taxonomy" id="70667"/>
    <lineage>
        <taxon>Eukaryota</taxon>
        <taxon>Metazoa</taxon>
        <taxon>Spiralia</taxon>
        <taxon>Lophotrochozoa</taxon>
        <taxon>Platyhelminthes</taxon>
        <taxon>Cestoda</taxon>
        <taxon>Eucestoda</taxon>
        <taxon>Diphyllobothriidea</taxon>
        <taxon>Diphyllobothriidae</taxon>
        <taxon>Schistocephalus</taxon>
    </lineage>
</organism>
<proteinExistence type="predicted"/>
<dbReference type="SUPFAM" id="SSF103473">
    <property type="entry name" value="MFS general substrate transporter"/>
    <property type="match status" value="1"/>
</dbReference>
<feature type="transmembrane region" description="Helical" evidence="6">
    <location>
        <begin position="77"/>
        <end position="96"/>
    </location>
</feature>
<protein>
    <recommendedName>
        <fullName evidence="8">Acetyl-coenzyme A transporter 1</fullName>
    </recommendedName>
</protein>
<feature type="region of interest" description="Disordered" evidence="5">
    <location>
        <begin position="260"/>
        <end position="320"/>
    </location>
</feature>
<gene>
    <name evidence="7" type="ORF">TR138353</name>
</gene>
<dbReference type="InterPro" id="IPR036259">
    <property type="entry name" value="MFS_trans_sf"/>
</dbReference>
<feature type="transmembrane region" description="Helical" evidence="6">
    <location>
        <begin position="431"/>
        <end position="449"/>
    </location>
</feature>
<feature type="transmembrane region" description="Helical" evidence="6">
    <location>
        <begin position="461"/>
        <end position="483"/>
    </location>
</feature>
<keyword evidence="2 6" id="KW-0812">Transmembrane</keyword>
<evidence type="ECO:0000256" key="3">
    <source>
        <dbReference type="ARBA" id="ARBA00022989"/>
    </source>
</evidence>
<evidence type="ECO:0000313" key="7">
    <source>
        <dbReference type="EMBL" id="JAP60081.1"/>
    </source>
</evidence>
<feature type="transmembrane region" description="Helical" evidence="6">
    <location>
        <begin position="34"/>
        <end position="57"/>
    </location>
</feature>
<dbReference type="Pfam" id="PF13000">
    <property type="entry name" value="Acatn"/>
    <property type="match status" value="2"/>
</dbReference>
<dbReference type="AlphaFoldDB" id="A0A0V0J3D2"/>
<dbReference type="GO" id="GO:0016020">
    <property type="term" value="C:membrane"/>
    <property type="evidence" value="ECO:0007669"/>
    <property type="project" value="UniProtKB-SubCell"/>
</dbReference>
<dbReference type="EMBL" id="GEEE01003144">
    <property type="protein sequence ID" value="JAP60081.1"/>
    <property type="molecule type" value="Transcribed_RNA"/>
</dbReference>
<comment type="subcellular location">
    <subcellularLocation>
        <location evidence="1">Membrane</location>
        <topology evidence="1">Multi-pass membrane protein</topology>
    </subcellularLocation>
</comment>
<sequence length="681" mass="75726">MRVTRRKAMRKARSICCEVECLHKTPNFKNDLNGILLLTFLYILQGIPLGLAAAIPFLLQSDVHTANYRYQAIFSWVFWPFSLKLAWAPIVDSLYFRRLGRRKSWLIPIQYAIGIDLFVLSGKVNAWLGRPEGQSWGPLGVAGDVQIWSLTCAFFGLTLLAATQDIVVDGWALTMLSKENVAWASTCNSVGQSLGYIVAFIVFLALESPDLCNKYLRFTPIPDQGLISFSGFLFFWGIVFIVSTTAVALLKSEAAESSSRRRSSSCMAEDDDDDQSHVLSQGDEMSKGLLVMTSGDGSPEDEEDGSATEPVLSPPQFERQESVDLSDNCNHASMLNESILILPTDKVEEEERKRRWRRMSQEQGDKKEEVEEDEGRHLSLIQTYQVMLGVLRLRPILKYIVFVFFVKFVFSASDNVFGLKLLENGLSKERLALMGTIVLPLQAILPLVVTPWSNGPRPLSVYLSAALPRALLASLTVPLVHYMPYFRQVVENATGPPTYVFSATFYILILCKMVIYSVFSHVMFVCQMAYHARVSDPSIGGTYMTLLNTAANLAASLPATLMLYLVDPLTWRSCDGLDLAQAINVYANSTPAASPISESIVRDWISRNATCKAAAGMEACKALKGTCHTILDGFYVEIGVCILVGVISYFAFLRQVAGKLDLLPVSSYRYRHTPLACCRKD</sequence>
<feature type="transmembrane region" description="Helical" evidence="6">
    <location>
        <begin position="396"/>
        <end position="419"/>
    </location>
</feature>
<evidence type="ECO:0000256" key="6">
    <source>
        <dbReference type="SAM" id="Phobius"/>
    </source>
</evidence>
<dbReference type="InterPro" id="IPR004752">
    <property type="entry name" value="AmpG_permease/AT-1"/>
</dbReference>
<dbReference type="GO" id="GO:0008521">
    <property type="term" value="F:acetyl-CoA transmembrane transporter activity"/>
    <property type="evidence" value="ECO:0007669"/>
    <property type="project" value="InterPro"/>
</dbReference>
<keyword evidence="4 6" id="KW-0472">Membrane</keyword>
<feature type="transmembrane region" description="Helical" evidence="6">
    <location>
        <begin position="180"/>
        <end position="206"/>
    </location>
</feature>
<dbReference type="GO" id="GO:0035348">
    <property type="term" value="P:acetyl-CoA transmembrane transport"/>
    <property type="evidence" value="ECO:0007669"/>
    <property type="project" value="InterPro"/>
</dbReference>
<dbReference type="InterPro" id="IPR024371">
    <property type="entry name" value="AcetylCoA_trans_1-like"/>
</dbReference>
<evidence type="ECO:0000256" key="2">
    <source>
        <dbReference type="ARBA" id="ARBA00022692"/>
    </source>
</evidence>
<feature type="transmembrane region" description="Helical" evidence="6">
    <location>
        <begin position="108"/>
        <end position="127"/>
    </location>
</feature>